<dbReference type="AlphaFoldDB" id="A0A124I0G9"/>
<sequence length="350" mass="35992">MSTPPTTSAEPHQAHHHHAMDTAPTPQGATGMKGVLLPVAIVLAIGSIFVSVFLAAFHAPRPHDLPVAVVGSTQRLEQITGGLELGLPGGFEVKRYSDADAARHALQDRKVYAAYVTGPGKSAELLYAGANGPSVTSTVTGAFSGVAKASGDRLTVQDVVPASAGDTRGMSVFYAGFGVVLAGFLFGMMTYQMAPRLEYRWRLVSLASFSILAGVLVAAMAGSLGFSALPGPFLGIAGLIALMAAAIGGATMMFMRLFGRAGMSLAAVVLLTFGNSTSGGTLPTAYLPGWLHPLSEILPVGVGVRAVQGLSHFNNDGLTAGVVVLVAWILVAAVVLFVLDARGPRRAAVD</sequence>
<comment type="subcellular location">
    <subcellularLocation>
        <location evidence="1">Membrane</location>
        <topology evidence="1">Multi-pass membrane protein</topology>
    </subcellularLocation>
</comment>
<proteinExistence type="predicted"/>
<feature type="transmembrane region" description="Helical" evidence="6">
    <location>
        <begin position="265"/>
        <end position="286"/>
    </location>
</feature>
<evidence type="ECO:0000256" key="4">
    <source>
        <dbReference type="ARBA" id="ARBA00023136"/>
    </source>
</evidence>
<evidence type="ECO:0000313" key="7">
    <source>
        <dbReference type="EMBL" id="KUN74340.1"/>
    </source>
</evidence>
<feature type="transmembrane region" description="Helical" evidence="6">
    <location>
        <begin position="232"/>
        <end position="253"/>
    </location>
</feature>
<feature type="transmembrane region" description="Helical" evidence="6">
    <location>
        <begin position="318"/>
        <end position="339"/>
    </location>
</feature>
<feature type="compositionally biased region" description="Polar residues" evidence="5">
    <location>
        <begin position="1"/>
        <end position="10"/>
    </location>
</feature>
<evidence type="ECO:0000256" key="2">
    <source>
        <dbReference type="ARBA" id="ARBA00022692"/>
    </source>
</evidence>
<keyword evidence="4 6" id="KW-0472">Membrane</keyword>
<dbReference type="PANTHER" id="PTHR43077">
    <property type="entry name" value="TRANSPORT PERMEASE YVFS-RELATED"/>
    <property type="match status" value="1"/>
</dbReference>
<evidence type="ECO:0008006" key="9">
    <source>
        <dbReference type="Google" id="ProtNLM"/>
    </source>
</evidence>
<evidence type="ECO:0000256" key="1">
    <source>
        <dbReference type="ARBA" id="ARBA00004141"/>
    </source>
</evidence>
<evidence type="ECO:0000256" key="5">
    <source>
        <dbReference type="SAM" id="MobiDB-lite"/>
    </source>
</evidence>
<keyword evidence="3 6" id="KW-1133">Transmembrane helix</keyword>
<feature type="region of interest" description="Disordered" evidence="5">
    <location>
        <begin position="1"/>
        <end position="27"/>
    </location>
</feature>
<comment type="caution">
    <text evidence="7">The sequence shown here is derived from an EMBL/GenBank/DDBJ whole genome shotgun (WGS) entry which is preliminary data.</text>
</comment>
<accession>A0A124I0G9</accession>
<feature type="transmembrane region" description="Helical" evidence="6">
    <location>
        <begin position="172"/>
        <end position="191"/>
    </location>
</feature>
<dbReference type="PANTHER" id="PTHR43077:SF10">
    <property type="entry name" value="TRANSPORT PERMEASE PROTEIN"/>
    <property type="match status" value="1"/>
</dbReference>
<name>A0A124I0G9_9ACTN</name>
<gene>
    <name evidence="7" type="ORF">AQJ46_01915</name>
</gene>
<evidence type="ECO:0000256" key="3">
    <source>
        <dbReference type="ARBA" id="ARBA00022989"/>
    </source>
</evidence>
<reference evidence="7 8" key="1">
    <citation type="submission" date="2015-10" db="EMBL/GenBank/DDBJ databases">
        <title>Draft genome sequence of Streptomyces canus DSM 40017, type strain for the species Streptomyces canus.</title>
        <authorList>
            <person name="Ruckert C."/>
            <person name="Winkler A."/>
            <person name="Kalinowski J."/>
            <person name="Kampfer P."/>
            <person name="Glaeser S."/>
        </authorList>
    </citation>
    <scope>NUCLEOTIDE SEQUENCE [LARGE SCALE GENOMIC DNA]</scope>
    <source>
        <strain evidence="7 8">DSM 40017</strain>
    </source>
</reference>
<evidence type="ECO:0000256" key="6">
    <source>
        <dbReference type="SAM" id="Phobius"/>
    </source>
</evidence>
<organism evidence="7 8">
    <name type="scientific">Streptomyces canus</name>
    <dbReference type="NCBI Taxonomy" id="58343"/>
    <lineage>
        <taxon>Bacteria</taxon>
        <taxon>Bacillati</taxon>
        <taxon>Actinomycetota</taxon>
        <taxon>Actinomycetes</taxon>
        <taxon>Kitasatosporales</taxon>
        <taxon>Streptomycetaceae</taxon>
        <taxon>Streptomyces</taxon>
        <taxon>Streptomyces aurantiacus group</taxon>
    </lineage>
</organism>
<dbReference type="GO" id="GO:0016020">
    <property type="term" value="C:membrane"/>
    <property type="evidence" value="ECO:0007669"/>
    <property type="project" value="UniProtKB-SubCell"/>
</dbReference>
<dbReference type="STRING" id="58343.AQJ46_01915"/>
<dbReference type="EMBL" id="LMWU01000001">
    <property type="protein sequence ID" value="KUN74340.1"/>
    <property type="molecule type" value="Genomic_DNA"/>
</dbReference>
<keyword evidence="2 6" id="KW-0812">Transmembrane</keyword>
<feature type="transmembrane region" description="Helical" evidence="6">
    <location>
        <begin position="203"/>
        <end position="226"/>
    </location>
</feature>
<dbReference type="InterPro" id="IPR051328">
    <property type="entry name" value="T7SS_ABC-Transporter"/>
</dbReference>
<feature type="transmembrane region" description="Helical" evidence="6">
    <location>
        <begin position="35"/>
        <end position="57"/>
    </location>
</feature>
<dbReference type="Proteomes" id="UP000053669">
    <property type="component" value="Unassembled WGS sequence"/>
</dbReference>
<dbReference type="RefSeq" id="WP_059203876.1">
    <property type="nucleotide sequence ID" value="NZ_KQ948656.1"/>
</dbReference>
<protein>
    <recommendedName>
        <fullName evidence="9">ABC transporter permease</fullName>
    </recommendedName>
</protein>
<evidence type="ECO:0000313" key="8">
    <source>
        <dbReference type="Proteomes" id="UP000053669"/>
    </source>
</evidence>